<dbReference type="SUPFAM" id="SSF53649">
    <property type="entry name" value="Alkaline phosphatase-like"/>
    <property type="match status" value="1"/>
</dbReference>
<keyword evidence="2" id="KW-1185">Reference proteome</keyword>
<dbReference type="GO" id="GO:0004065">
    <property type="term" value="F:arylsulfatase activity"/>
    <property type="evidence" value="ECO:0007669"/>
    <property type="project" value="UniProtKB-EC"/>
</dbReference>
<dbReference type="Gene3D" id="3.40.720.10">
    <property type="entry name" value="Alkaline Phosphatase, subunit A"/>
    <property type="match status" value="1"/>
</dbReference>
<dbReference type="EC" id="3.1.6.1" evidence="1"/>
<name>A0A5C5VMP0_9PLAN</name>
<protein>
    <submittedName>
        <fullName evidence="1">Arylsulfatase</fullName>
        <ecNumber evidence="1">3.1.6.1</ecNumber>
    </submittedName>
</protein>
<accession>A0A5C5VMP0</accession>
<evidence type="ECO:0000313" key="2">
    <source>
        <dbReference type="Proteomes" id="UP000317243"/>
    </source>
</evidence>
<organism evidence="1 2">
    <name type="scientific">Thalassoglobus neptunius</name>
    <dbReference type="NCBI Taxonomy" id="1938619"/>
    <lineage>
        <taxon>Bacteria</taxon>
        <taxon>Pseudomonadati</taxon>
        <taxon>Planctomycetota</taxon>
        <taxon>Planctomycetia</taxon>
        <taxon>Planctomycetales</taxon>
        <taxon>Planctomycetaceae</taxon>
        <taxon>Thalassoglobus</taxon>
    </lineage>
</organism>
<sequence length="67" mass="7233">MPKFLWSLSWLQRTQFAVLLLLIATVPAFGQSKKPNILLIVSDDTGYGDLGPYGGGVGRGMPTPNID</sequence>
<keyword evidence="1" id="KW-0378">Hydrolase</keyword>
<dbReference type="EMBL" id="SIHI01000069">
    <property type="protein sequence ID" value="TWT39798.1"/>
    <property type="molecule type" value="Genomic_DNA"/>
</dbReference>
<evidence type="ECO:0000313" key="1">
    <source>
        <dbReference type="EMBL" id="TWT39798.1"/>
    </source>
</evidence>
<gene>
    <name evidence="1" type="primary">atsA_73</name>
    <name evidence="1" type="ORF">KOR42_51760</name>
</gene>
<dbReference type="InterPro" id="IPR017850">
    <property type="entry name" value="Alkaline_phosphatase_core_sf"/>
</dbReference>
<reference evidence="1 2" key="1">
    <citation type="submission" date="2019-02" db="EMBL/GenBank/DDBJ databases">
        <title>Deep-cultivation of Planctomycetes and their phenomic and genomic characterization uncovers novel biology.</title>
        <authorList>
            <person name="Wiegand S."/>
            <person name="Jogler M."/>
            <person name="Boedeker C."/>
            <person name="Pinto D."/>
            <person name="Vollmers J."/>
            <person name="Rivas-Marin E."/>
            <person name="Kohn T."/>
            <person name="Peeters S.H."/>
            <person name="Heuer A."/>
            <person name="Rast P."/>
            <person name="Oberbeckmann S."/>
            <person name="Bunk B."/>
            <person name="Jeske O."/>
            <person name="Meyerdierks A."/>
            <person name="Storesund J.E."/>
            <person name="Kallscheuer N."/>
            <person name="Luecker S."/>
            <person name="Lage O.M."/>
            <person name="Pohl T."/>
            <person name="Merkel B.J."/>
            <person name="Hornburger P."/>
            <person name="Mueller R.-W."/>
            <person name="Bruemmer F."/>
            <person name="Labrenz M."/>
            <person name="Spormann A.M."/>
            <person name="Op Den Camp H."/>
            <person name="Overmann J."/>
            <person name="Amann R."/>
            <person name="Jetten M.S.M."/>
            <person name="Mascher T."/>
            <person name="Medema M.H."/>
            <person name="Devos D.P."/>
            <person name="Kaster A.-K."/>
            <person name="Ovreas L."/>
            <person name="Rohde M."/>
            <person name="Galperin M.Y."/>
            <person name="Jogler C."/>
        </authorList>
    </citation>
    <scope>NUCLEOTIDE SEQUENCE [LARGE SCALE GENOMIC DNA]</scope>
    <source>
        <strain evidence="1 2">KOR42</strain>
    </source>
</reference>
<dbReference type="Proteomes" id="UP000317243">
    <property type="component" value="Unassembled WGS sequence"/>
</dbReference>
<dbReference type="AlphaFoldDB" id="A0A5C5VMP0"/>
<proteinExistence type="predicted"/>
<comment type="caution">
    <text evidence="1">The sequence shown here is derived from an EMBL/GenBank/DDBJ whole genome shotgun (WGS) entry which is preliminary data.</text>
</comment>